<dbReference type="Gene3D" id="3.30.1250.10">
    <property type="entry name" value="Ribosome maturation protein SBDS, N-terminal domain"/>
    <property type="match status" value="1"/>
</dbReference>
<sequence length="115" mass="12926">MTRGGAENHKVHYKGKTDDFLVFIDDQTAYKKYLSEPEGQKTTPLAQVVSSFQIFTTNKHGAQGEYNAPSDGVLENEFDTKVVEDAIKVILAKGQIQENEFPERQGRRNDTQGAY</sequence>
<dbReference type="AlphaFoldDB" id="A0A1J7JXH0"/>
<keyword evidence="3" id="KW-1185">Reference proteome</keyword>
<dbReference type="InterPro" id="IPR019783">
    <property type="entry name" value="SDO1/SBDS_N"/>
</dbReference>
<name>A0A1J7JXH0_9PEZI</name>
<dbReference type="SUPFAM" id="SSF89895">
    <property type="entry name" value="FYSH domain"/>
    <property type="match status" value="1"/>
</dbReference>
<dbReference type="InParanoid" id="A0A1J7JXH0"/>
<dbReference type="OrthoDB" id="2567806at2759"/>
<reference evidence="2 3" key="1">
    <citation type="submission" date="2016-10" db="EMBL/GenBank/DDBJ databases">
        <title>Draft genome sequence of Coniochaeta ligniaria NRRL30616, a lignocellulolytic fungus for bioabatement of inhibitors in plant biomass hydrolysates.</title>
        <authorList>
            <consortium name="DOE Joint Genome Institute"/>
            <person name="Jimenez D.J."/>
            <person name="Hector R.E."/>
            <person name="Riley R."/>
            <person name="Sun H."/>
            <person name="Grigoriev I.V."/>
            <person name="Van Elsas J.D."/>
            <person name="Nichols N.N."/>
        </authorList>
    </citation>
    <scope>NUCLEOTIDE SEQUENCE [LARGE SCALE GENOMIC DNA]</scope>
    <source>
        <strain evidence="2 3">NRRL 30616</strain>
    </source>
</reference>
<proteinExistence type="predicted"/>
<evidence type="ECO:0000313" key="2">
    <source>
        <dbReference type="EMBL" id="OIW34784.1"/>
    </source>
</evidence>
<dbReference type="STRING" id="1408157.A0A1J7JXH0"/>
<gene>
    <name evidence="2" type="ORF">CONLIGDRAFT_675740</name>
</gene>
<organism evidence="2 3">
    <name type="scientific">Coniochaeta ligniaria NRRL 30616</name>
    <dbReference type="NCBI Taxonomy" id="1408157"/>
    <lineage>
        <taxon>Eukaryota</taxon>
        <taxon>Fungi</taxon>
        <taxon>Dikarya</taxon>
        <taxon>Ascomycota</taxon>
        <taxon>Pezizomycotina</taxon>
        <taxon>Sordariomycetes</taxon>
        <taxon>Sordariomycetidae</taxon>
        <taxon>Coniochaetales</taxon>
        <taxon>Coniochaetaceae</taxon>
        <taxon>Coniochaeta</taxon>
    </lineage>
</organism>
<dbReference type="FunCoup" id="A0A1J7JXH0">
    <property type="interactions" value="153"/>
</dbReference>
<protein>
    <submittedName>
        <fullName evidence="2">DUF1960-domain-containing protein</fullName>
    </submittedName>
</protein>
<dbReference type="Proteomes" id="UP000182658">
    <property type="component" value="Unassembled WGS sequence"/>
</dbReference>
<evidence type="ECO:0000259" key="1">
    <source>
        <dbReference type="Pfam" id="PF01172"/>
    </source>
</evidence>
<feature type="domain" description="Ribosome maturation protein SDO1/SBDS N-terminal" evidence="1">
    <location>
        <begin position="9"/>
        <end position="103"/>
    </location>
</feature>
<evidence type="ECO:0000313" key="3">
    <source>
        <dbReference type="Proteomes" id="UP000182658"/>
    </source>
</evidence>
<dbReference type="EMBL" id="KV875093">
    <property type="protein sequence ID" value="OIW34784.1"/>
    <property type="molecule type" value="Genomic_DNA"/>
</dbReference>
<dbReference type="Pfam" id="PF01172">
    <property type="entry name" value="SBDS_N"/>
    <property type="match status" value="1"/>
</dbReference>
<accession>A0A1J7JXH0</accession>
<dbReference type="InterPro" id="IPR036786">
    <property type="entry name" value="Ribosome_mat_SBDS_N_sf"/>
</dbReference>